<comment type="caution">
    <text evidence="2">The sequence shown here is derived from an EMBL/GenBank/DDBJ whole genome shotgun (WGS) entry which is preliminary data.</text>
</comment>
<evidence type="ECO:0000256" key="1">
    <source>
        <dbReference type="SAM" id="MobiDB-lite"/>
    </source>
</evidence>
<dbReference type="EMBL" id="POTM01000004">
    <property type="protein sequence ID" value="TLH80823.1"/>
    <property type="molecule type" value="Genomic_DNA"/>
</dbReference>
<dbReference type="Proteomes" id="UP000309984">
    <property type="component" value="Unassembled WGS sequence"/>
</dbReference>
<feature type="region of interest" description="Disordered" evidence="1">
    <location>
        <begin position="37"/>
        <end position="61"/>
    </location>
</feature>
<organism evidence="2 3">
    <name type="scientific">Mycolicibacterium phocaicum</name>
    <dbReference type="NCBI Taxonomy" id="319706"/>
    <lineage>
        <taxon>Bacteria</taxon>
        <taxon>Bacillati</taxon>
        <taxon>Actinomycetota</taxon>
        <taxon>Actinomycetes</taxon>
        <taxon>Mycobacteriales</taxon>
        <taxon>Mycobacteriaceae</taxon>
        <taxon>Mycolicibacterium</taxon>
    </lineage>
</organism>
<evidence type="ECO:0000313" key="3">
    <source>
        <dbReference type="Proteomes" id="UP000309984"/>
    </source>
</evidence>
<accession>A0AA94RFN0</accession>
<protein>
    <submittedName>
        <fullName evidence="2">Uncharacterized protein</fullName>
    </submittedName>
</protein>
<proteinExistence type="predicted"/>
<dbReference type="RefSeq" id="WP_206666785.1">
    <property type="nucleotide sequence ID" value="NZ_POTM01000004.1"/>
</dbReference>
<name>A0AA94RFN0_9MYCO</name>
<gene>
    <name evidence="2" type="ORF">C1S79_01375</name>
</gene>
<reference evidence="2 3" key="1">
    <citation type="submission" date="2018-01" db="EMBL/GenBank/DDBJ databases">
        <title>Comparative genomics of Mycobacterium mucogenicum and Mycobacterium neoaurum clade members emphasizing tRNA and non-coding RNA.</title>
        <authorList>
            <person name="Behra P.R.K."/>
            <person name="Pettersson B.M.F."/>
            <person name="Das S."/>
            <person name="Dasgupta S."/>
            <person name="Kirsebom L.A."/>
        </authorList>
    </citation>
    <scope>NUCLEOTIDE SEQUENCE [LARGE SCALE GENOMIC DNA]</scope>
    <source>
        <strain evidence="2 3">DSM 45104</strain>
    </source>
</reference>
<evidence type="ECO:0000313" key="2">
    <source>
        <dbReference type="EMBL" id="TLH80823.1"/>
    </source>
</evidence>
<keyword evidence="3" id="KW-1185">Reference proteome</keyword>
<feature type="non-terminal residue" evidence="2">
    <location>
        <position position="61"/>
    </location>
</feature>
<sequence>MSVVPSLVVAQMIKQENDLPFRLTEWLTRVLTPSVGHAESRKIGGGSEMIDTDGKEELPGR</sequence>
<dbReference type="AlphaFoldDB" id="A0AA94RFN0"/>
<feature type="compositionally biased region" description="Basic and acidic residues" evidence="1">
    <location>
        <begin position="52"/>
        <end position="61"/>
    </location>
</feature>